<dbReference type="InterPro" id="IPR003593">
    <property type="entry name" value="AAA+_ATPase"/>
</dbReference>
<dbReference type="PROSITE" id="PS50893">
    <property type="entry name" value="ABC_TRANSPORTER_2"/>
    <property type="match status" value="1"/>
</dbReference>
<dbReference type="Pfam" id="PF08402">
    <property type="entry name" value="TOBE_2"/>
    <property type="match status" value="1"/>
</dbReference>
<dbReference type="InterPro" id="IPR017871">
    <property type="entry name" value="ABC_transporter-like_CS"/>
</dbReference>
<organism evidence="5 6">
    <name type="scientific">Mesoplasma florum</name>
    <name type="common">Acholeplasma florum</name>
    <dbReference type="NCBI Taxonomy" id="2151"/>
    <lineage>
        <taxon>Bacteria</taxon>
        <taxon>Bacillati</taxon>
        <taxon>Mycoplasmatota</taxon>
        <taxon>Mollicutes</taxon>
        <taxon>Entomoplasmatales</taxon>
        <taxon>Entomoplasmataceae</taxon>
        <taxon>Mesoplasma</taxon>
    </lineage>
</organism>
<dbReference type="GO" id="GO:0005524">
    <property type="term" value="F:ATP binding"/>
    <property type="evidence" value="ECO:0007669"/>
    <property type="project" value="UniProtKB-KW"/>
</dbReference>
<dbReference type="InterPro" id="IPR047641">
    <property type="entry name" value="ABC_transpr_MalK/UgpC-like"/>
</dbReference>
<dbReference type="SMART" id="SM00382">
    <property type="entry name" value="AAA"/>
    <property type="match status" value="1"/>
</dbReference>
<dbReference type="InterPro" id="IPR013611">
    <property type="entry name" value="Transp-assoc_OB_typ2"/>
</dbReference>
<gene>
    <name evidence="5" type="ORF">MflW12_0300</name>
</gene>
<name>A0AAD2PSP4_MESFO</name>
<dbReference type="GO" id="GO:0016887">
    <property type="term" value="F:ATP hydrolysis activity"/>
    <property type="evidence" value="ECO:0007669"/>
    <property type="project" value="InterPro"/>
</dbReference>
<dbReference type="AlphaFoldDB" id="A0AAD2PSP4"/>
<dbReference type="RefSeq" id="WP_023025314.1">
    <property type="nucleotide sequence ID" value="NZ_CP022432.1"/>
</dbReference>
<dbReference type="Proteomes" id="UP000237990">
    <property type="component" value="Chromosome"/>
</dbReference>
<evidence type="ECO:0000256" key="1">
    <source>
        <dbReference type="ARBA" id="ARBA00022448"/>
    </source>
</evidence>
<dbReference type="PANTHER" id="PTHR43875">
    <property type="entry name" value="MALTODEXTRIN IMPORT ATP-BINDING PROTEIN MSMX"/>
    <property type="match status" value="1"/>
</dbReference>
<proteinExistence type="predicted"/>
<evidence type="ECO:0000256" key="2">
    <source>
        <dbReference type="ARBA" id="ARBA00022741"/>
    </source>
</evidence>
<sequence>MSIKLKNINIDYGNFLAVDDLSIEIKKGELVSLLGPSGCGKTTALNAIAGLINTTSGQMLFDGVDVTHKPSQKRNIGLVFQSYALYTHMSVYKNIAYPLYHSKTFKKELKVENFLNKLRLKTLKESEDFKIIIDQQNAFDNYIVSFKQNLEKILDQKFADFLKINKSVINNYLNLVFENVDSNDSKKINVKNQLKSYLYDKAKIKFNKEVNKLNEYIIAESNLILKNEHDIRYSYLLEFFKFNTQKTVKEFWNHSKELTKTMKKTKKNISKLQTQDLGFQIFTKQQSSLYQNYLNEKSEVSKRFFEVSFKEVYLFADNFNKELKKFFTQNMFVNSKFEKLISQILLKLKANIKNIQKDLKNDSKILNENETLSKILFESRNQIVDKINSELTNLKTLTEEFKDFIEKMKYFDVNFEQKLTELIPPNENSSKIYEIDKIENGYFDKLLSSSFEIISSLFAQQNKAIWKELETNSKKIDTKEQHAIIKKSIYSKNRKIKELVYQTAKQVEIENQLNKKPSELSGGQQQRVAIARAIVKKPNILLMDEPLSNLDAKLRLTTREWIKRFQQSVGITTIFVTHDQEEAMSISDSIFVMNKGVLQQSGSPLDIYNKPANEFVANFIGTPNINFIENHKRNGVFTLPSGENLKFSNLDEDIKKVKFGVRPEKISLKKTPGAILLATGSVALVEQLGKQNHVKIKISKDLELTVVVDPSEWLNVKNKEEINLYVKKDEIYIFGEDKNIIEAKYAK</sequence>
<dbReference type="Pfam" id="PF00005">
    <property type="entry name" value="ABC_tran"/>
    <property type="match status" value="2"/>
</dbReference>
<dbReference type="PROSITE" id="PS00211">
    <property type="entry name" value="ABC_TRANSPORTER_1"/>
    <property type="match status" value="1"/>
</dbReference>
<dbReference type="Gene3D" id="3.40.50.300">
    <property type="entry name" value="P-loop containing nucleotide triphosphate hydrolases"/>
    <property type="match status" value="2"/>
</dbReference>
<dbReference type="PANTHER" id="PTHR43875:SF1">
    <property type="entry name" value="OSMOPROTECTIVE COMPOUNDS UPTAKE ATP-BINDING PROTEIN GGTA"/>
    <property type="match status" value="1"/>
</dbReference>
<keyword evidence="1" id="KW-0813">Transport</keyword>
<dbReference type="InterPro" id="IPR027417">
    <property type="entry name" value="P-loop_NTPase"/>
</dbReference>
<accession>A0AAD2PSP4</accession>
<evidence type="ECO:0000313" key="5">
    <source>
        <dbReference type="EMBL" id="AVN65435.1"/>
    </source>
</evidence>
<dbReference type="SUPFAM" id="SSF52540">
    <property type="entry name" value="P-loop containing nucleoside triphosphate hydrolases"/>
    <property type="match status" value="2"/>
</dbReference>
<dbReference type="Gene3D" id="2.40.50.140">
    <property type="entry name" value="Nucleic acid-binding proteins"/>
    <property type="match status" value="1"/>
</dbReference>
<reference evidence="5 6" key="1">
    <citation type="submission" date="2017-07" db="EMBL/GenBank/DDBJ databases">
        <title>Comparative genomic analysis of Mesoplasma florum.</title>
        <authorList>
            <person name="Baby V."/>
            <person name="Lachance J.-C."/>
            <person name="Gagnon J."/>
            <person name="Lucier J.-F."/>
            <person name="Matteau D."/>
            <person name="Knight T.F."/>
            <person name="Rodrigue S."/>
        </authorList>
    </citation>
    <scope>NUCLEOTIDE SEQUENCE [LARGE SCALE GENOMIC DNA]</scope>
    <source>
        <strain evidence="5 6">W12</strain>
    </source>
</reference>
<dbReference type="EMBL" id="CP022432">
    <property type="protein sequence ID" value="AVN65435.1"/>
    <property type="molecule type" value="Genomic_DNA"/>
</dbReference>
<evidence type="ECO:0000259" key="4">
    <source>
        <dbReference type="PROSITE" id="PS50893"/>
    </source>
</evidence>
<keyword evidence="3 5" id="KW-0067">ATP-binding</keyword>
<evidence type="ECO:0000256" key="3">
    <source>
        <dbReference type="ARBA" id="ARBA00022840"/>
    </source>
</evidence>
<dbReference type="InterPro" id="IPR008995">
    <property type="entry name" value="Mo/tungstate-bd_C_term_dom"/>
</dbReference>
<dbReference type="GO" id="GO:0022857">
    <property type="term" value="F:transmembrane transporter activity"/>
    <property type="evidence" value="ECO:0007669"/>
    <property type="project" value="InterPro"/>
</dbReference>
<dbReference type="InterPro" id="IPR003439">
    <property type="entry name" value="ABC_transporter-like_ATP-bd"/>
</dbReference>
<evidence type="ECO:0000313" key="6">
    <source>
        <dbReference type="Proteomes" id="UP000237990"/>
    </source>
</evidence>
<keyword evidence="2" id="KW-0547">Nucleotide-binding</keyword>
<dbReference type="GO" id="GO:0055052">
    <property type="term" value="C:ATP-binding cassette (ABC) transporter complex, substrate-binding subunit-containing"/>
    <property type="evidence" value="ECO:0007669"/>
    <property type="project" value="TreeGrafter"/>
</dbReference>
<dbReference type="InterPro" id="IPR012340">
    <property type="entry name" value="NA-bd_OB-fold"/>
</dbReference>
<dbReference type="Gene3D" id="2.40.50.100">
    <property type="match status" value="1"/>
</dbReference>
<protein>
    <submittedName>
        <fullName evidence="5">Putrescine transport ATP-binding protein PotA</fullName>
    </submittedName>
</protein>
<dbReference type="SUPFAM" id="SSF50331">
    <property type="entry name" value="MOP-like"/>
    <property type="match status" value="1"/>
</dbReference>
<feature type="domain" description="ABC transporter" evidence="4">
    <location>
        <begin position="3"/>
        <end position="620"/>
    </location>
</feature>